<reference evidence="3 4" key="1">
    <citation type="submission" date="2024-09" db="EMBL/GenBank/DDBJ databases">
        <authorList>
            <person name="Sun Q."/>
            <person name="Mori K."/>
        </authorList>
    </citation>
    <scope>NUCLEOTIDE SEQUENCE [LARGE SCALE GENOMIC DNA]</scope>
    <source>
        <strain evidence="3 4">TBRC 7907</strain>
    </source>
</reference>
<gene>
    <name evidence="3" type="ORF">ACFFQA_29990</name>
</gene>
<feature type="transmembrane region" description="Helical" evidence="2">
    <location>
        <begin position="68"/>
        <end position="89"/>
    </location>
</feature>
<evidence type="ECO:0000256" key="1">
    <source>
        <dbReference type="SAM" id="MobiDB-lite"/>
    </source>
</evidence>
<name>A0ABV6A4W8_9PSEU</name>
<dbReference type="RefSeq" id="WP_377859622.1">
    <property type="nucleotide sequence ID" value="NZ_JBHLZU010000026.1"/>
</dbReference>
<keyword evidence="4" id="KW-1185">Reference proteome</keyword>
<dbReference type="Proteomes" id="UP001589693">
    <property type="component" value="Unassembled WGS sequence"/>
</dbReference>
<evidence type="ECO:0000256" key="2">
    <source>
        <dbReference type="SAM" id="Phobius"/>
    </source>
</evidence>
<proteinExistence type="predicted"/>
<keyword evidence="2" id="KW-0812">Transmembrane</keyword>
<keyword evidence="2" id="KW-0472">Membrane</keyword>
<evidence type="ECO:0000313" key="4">
    <source>
        <dbReference type="Proteomes" id="UP001589693"/>
    </source>
</evidence>
<feature type="region of interest" description="Disordered" evidence="1">
    <location>
        <begin position="1"/>
        <end position="47"/>
    </location>
</feature>
<dbReference type="EMBL" id="JBHLZU010000026">
    <property type="protein sequence ID" value="MFB9908184.1"/>
    <property type="molecule type" value="Genomic_DNA"/>
</dbReference>
<evidence type="ECO:0008006" key="5">
    <source>
        <dbReference type="Google" id="ProtNLM"/>
    </source>
</evidence>
<organism evidence="3 4">
    <name type="scientific">Allokutzneria oryzae</name>
    <dbReference type="NCBI Taxonomy" id="1378989"/>
    <lineage>
        <taxon>Bacteria</taxon>
        <taxon>Bacillati</taxon>
        <taxon>Actinomycetota</taxon>
        <taxon>Actinomycetes</taxon>
        <taxon>Pseudonocardiales</taxon>
        <taxon>Pseudonocardiaceae</taxon>
        <taxon>Allokutzneria</taxon>
    </lineage>
</organism>
<sequence length="250" mass="26833">MSEQRSPAGHVMTRVEPFELGDTVPVSRPASHPRSQAAQPVDAIPVQGRPSPADRFVDFLADRSRKGYLIKGLALAGVALLSGVLWSAGGGDTVTGTAMVSPEAPTFVYEEHAQIRDSDCAKHSYGSEVQPFFRKTPCQGMVRWLYATKAKDGSSVVVALAVVTMPSHQDAAALEKLTKTDGTGNVNHLILEGRNVPGGPKQFREAGYASAVEGANVLIAESEFYDYERRDVPVLQEVSRDALRLARAAS</sequence>
<keyword evidence="2" id="KW-1133">Transmembrane helix</keyword>
<comment type="caution">
    <text evidence="3">The sequence shown here is derived from an EMBL/GenBank/DDBJ whole genome shotgun (WGS) entry which is preliminary data.</text>
</comment>
<accession>A0ABV6A4W8</accession>
<evidence type="ECO:0000313" key="3">
    <source>
        <dbReference type="EMBL" id="MFB9908184.1"/>
    </source>
</evidence>
<protein>
    <recommendedName>
        <fullName evidence="5">DUF3558 domain-containing protein</fullName>
    </recommendedName>
</protein>